<gene>
    <name evidence="2" type="ORF">RYX45_18510</name>
</gene>
<evidence type="ECO:0000313" key="2">
    <source>
        <dbReference type="EMBL" id="MDV2887181.1"/>
    </source>
</evidence>
<keyword evidence="1" id="KW-0472">Membrane</keyword>
<comment type="caution">
    <text evidence="2">The sequence shown here is derived from an EMBL/GenBank/DDBJ whole genome shotgun (WGS) entry which is preliminary data.</text>
</comment>
<dbReference type="RefSeq" id="WP_075683966.1">
    <property type="nucleotide sequence ID" value="NZ_CP144224.1"/>
</dbReference>
<feature type="transmembrane region" description="Helical" evidence="1">
    <location>
        <begin position="12"/>
        <end position="32"/>
    </location>
</feature>
<dbReference type="EMBL" id="JAWJAY010000008">
    <property type="protein sequence ID" value="MDV2887181.1"/>
    <property type="molecule type" value="Genomic_DNA"/>
</dbReference>
<evidence type="ECO:0000313" key="3">
    <source>
        <dbReference type="Proteomes" id="UP001285636"/>
    </source>
</evidence>
<proteinExistence type="predicted"/>
<keyword evidence="1" id="KW-1133">Transmembrane helix</keyword>
<keyword evidence="1" id="KW-0812">Transmembrane</keyword>
<protein>
    <submittedName>
        <fullName evidence="2">Uncharacterized protein</fullName>
    </submittedName>
</protein>
<feature type="transmembrane region" description="Helical" evidence="1">
    <location>
        <begin position="38"/>
        <end position="60"/>
    </location>
</feature>
<dbReference type="Proteomes" id="UP001285636">
    <property type="component" value="Unassembled WGS sequence"/>
</dbReference>
<evidence type="ECO:0000256" key="1">
    <source>
        <dbReference type="SAM" id="Phobius"/>
    </source>
</evidence>
<reference evidence="2" key="1">
    <citation type="submission" date="2023-10" db="EMBL/GenBank/DDBJ databases">
        <title>Screening of Alkalihalophilus pseudofirmusBZ-TG-HK211 and Its Alleviation of Salt Stress on Rapeseed Growth.</title>
        <authorList>
            <person name="Zhao B."/>
            <person name="Guo T."/>
        </authorList>
    </citation>
    <scope>NUCLEOTIDE SEQUENCE</scope>
    <source>
        <strain evidence="2">BZ-TG-HK211</strain>
    </source>
</reference>
<organism evidence="2 3">
    <name type="scientific">Alkalihalophilus pseudofirmus</name>
    <name type="common">Bacillus pseudofirmus</name>
    <dbReference type="NCBI Taxonomy" id="79885"/>
    <lineage>
        <taxon>Bacteria</taxon>
        <taxon>Bacillati</taxon>
        <taxon>Bacillota</taxon>
        <taxon>Bacilli</taxon>
        <taxon>Bacillales</taxon>
        <taxon>Bacillaceae</taxon>
        <taxon>Alkalihalophilus</taxon>
    </lineage>
</organism>
<accession>A0AAJ2NRC3</accession>
<dbReference type="AlphaFoldDB" id="A0AAJ2NRC3"/>
<name>A0AAJ2NRC3_ALKPS</name>
<sequence length="65" mass="7626">MANLWERHGFTFIIVFYLISITIQIITSLLIYEDTFEKLVMIGVQLILTTIAVFIAYKIINKLFK</sequence>